<dbReference type="GO" id="GO:0060070">
    <property type="term" value="P:canonical Wnt signaling pathway"/>
    <property type="evidence" value="ECO:0007669"/>
    <property type="project" value="TreeGrafter"/>
</dbReference>
<evidence type="ECO:0000256" key="8">
    <source>
        <dbReference type="ARBA" id="ARBA00023288"/>
    </source>
</evidence>
<keyword evidence="3 9" id="KW-0217">Developmental protein</keyword>
<evidence type="ECO:0000256" key="9">
    <source>
        <dbReference type="RuleBase" id="RU003500"/>
    </source>
</evidence>
<organism evidence="11 12">
    <name type="scientific">Paragonimus westermani</name>
    <dbReference type="NCBI Taxonomy" id="34504"/>
    <lineage>
        <taxon>Eukaryota</taxon>
        <taxon>Metazoa</taxon>
        <taxon>Spiralia</taxon>
        <taxon>Lophotrochozoa</taxon>
        <taxon>Platyhelminthes</taxon>
        <taxon>Trematoda</taxon>
        <taxon>Digenea</taxon>
        <taxon>Plagiorchiida</taxon>
        <taxon>Troglotremata</taxon>
        <taxon>Troglotrematidae</taxon>
        <taxon>Paragonimus</taxon>
    </lineage>
</organism>
<dbReference type="Proteomes" id="UP000699462">
    <property type="component" value="Unassembled WGS sequence"/>
</dbReference>
<dbReference type="AlphaFoldDB" id="A0A8T0DGW5"/>
<name>A0A8T0DGW5_9TREM</name>
<evidence type="ECO:0000313" key="11">
    <source>
        <dbReference type="EMBL" id="KAF8566576.1"/>
    </source>
</evidence>
<gene>
    <name evidence="11" type="ORF">P879_02112</name>
</gene>
<comment type="similarity">
    <text evidence="2 9">Belongs to the Wnt family.</text>
</comment>
<dbReference type="GO" id="GO:0030182">
    <property type="term" value="P:neuron differentiation"/>
    <property type="evidence" value="ECO:0007669"/>
    <property type="project" value="TreeGrafter"/>
</dbReference>
<dbReference type="InterPro" id="IPR043158">
    <property type="entry name" value="Wnt_C"/>
</dbReference>
<dbReference type="InterPro" id="IPR005817">
    <property type="entry name" value="Wnt"/>
</dbReference>
<proteinExistence type="inferred from homology"/>
<keyword evidence="7" id="KW-1015">Disulfide bond</keyword>
<evidence type="ECO:0000256" key="5">
    <source>
        <dbReference type="ARBA" id="ARBA00022530"/>
    </source>
</evidence>
<evidence type="ECO:0000256" key="7">
    <source>
        <dbReference type="ARBA" id="ARBA00023157"/>
    </source>
</evidence>
<keyword evidence="4" id="KW-0964">Secreted</keyword>
<evidence type="ECO:0000256" key="10">
    <source>
        <dbReference type="SAM" id="MobiDB-lite"/>
    </source>
</evidence>
<accession>A0A8T0DGW5</accession>
<dbReference type="Pfam" id="PF00110">
    <property type="entry name" value="wnt"/>
    <property type="match status" value="1"/>
</dbReference>
<feature type="compositionally biased region" description="Polar residues" evidence="10">
    <location>
        <begin position="69"/>
        <end position="102"/>
    </location>
</feature>
<dbReference type="PROSITE" id="PS00246">
    <property type="entry name" value="WNT1"/>
    <property type="match status" value="1"/>
</dbReference>
<keyword evidence="12" id="KW-1185">Reference proteome</keyword>
<reference evidence="11 12" key="1">
    <citation type="submission" date="2019-07" db="EMBL/GenBank/DDBJ databases">
        <title>Annotation for the trematode Paragonimus westermani.</title>
        <authorList>
            <person name="Choi Y.-J."/>
        </authorList>
    </citation>
    <scope>NUCLEOTIDE SEQUENCE [LARGE SCALE GENOMIC DNA]</scope>
    <source>
        <strain evidence="11">180907_Pwestermani</strain>
    </source>
</reference>
<dbReference type="OrthoDB" id="5945655at2759"/>
<dbReference type="InterPro" id="IPR018161">
    <property type="entry name" value="Wnt_CS"/>
</dbReference>
<dbReference type="EMBL" id="JTDF01004916">
    <property type="protein sequence ID" value="KAF8566576.1"/>
    <property type="molecule type" value="Genomic_DNA"/>
</dbReference>
<comment type="caution">
    <text evidence="11">The sequence shown here is derived from an EMBL/GenBank/DDBJ whole genome shotgun (WGS) entry which is preliminary data.</text>
</comment>
<dbReference type="GO" id="GO:0005125">
    <property type="term" value="F:cytokine activity"/>
    <property type="evidence" value="ECO:0007669"/>
    <property type="project" value="TreeGrafter"/>
</dbReference>
<dbReference type="FunFam" id="3.30.2460.20:FF:000001">
    <property type="entry name" value="Wnt homolog"/>
    <property type="match status" value="1"/>
</dbReference>
<comment type="function">
    <text evidence="9">Ligand for members of the frizzled family of seven transmembrane receptors.</text>
</comment>
<dbReference type="SMART" id="SM00097">
    <property type="entry name" value="WNT1"/>
    <property type="match status" value="1"/>
</dbReference>
<evidence type="ECO:0000256" key="6">
    <source>
        <dbReference type="ARBA" id="ARBA00022687"/>
    </source>
</evidence>
<dbReference type="PANTHER" id="PTHR12027">
    <property type="entry name" value="WNT RELATED"/>
    <property type="match status" value="1"/>
</dbReference>
<protein>
    <recommendedName>
        <fullName evidence="9">Protein Wnt</fullName>
    </recommendedName>
</protein>
<evidence type="ECO:0000256" key="4">
    <source>
        <dbReference type="ARBA" id="ARBA00022525"/>
    </source>
</evidence>
<feature type="region of interest" description="Disordered" evidence="10">
    <location>
        <begin position="56"/>
        <end position="102"/>
    </location>
</feature>
<evidence type="ECO:0000313" key="12">
    <source>
        <dbReference type="Proteomes" id="UP000699462"/>
    </source>
</evidence>
<dbReference type="CDD" id="cd13113">
    <property type="entry name" value="Wnt"/>
    <property type="match status" value="1"/>
</dbReference>
<evidence type="ECO:0000256" key="2">
    <source>
        <dbReference type="ARBA" id="ARBA00005683"/>
    </source>
</evidence>
<feature type="region of interest" description="Disordered" evidence="10">
    <location>
        <begin position="140"/>
        <end position="161"/>
    </location>
</feature>
<sequence>MRIIRNSNESSPMFVYIWKCMRIFTCLLLVQFVHCQRNNWGLVYRIKQLRDLLVTNQPPDPHDPDVSAGPTSVDNRLSSVRNRPTASNYPDYSVDSTNNSFGNRYYQQTRRHHQQQTNHWRSRIPQIMNPSTQLTASMQRRYPHTPGSTGPSPYKVIPNGSGESLRWNHTVIESPNPYSAAASSPESEEDPSTSLYRINAPVQMTTTAVTDEFVGPDGKLRMSICDHPNGFLRRQKKLCRRYLHLMESVVRGYFMGLRECEYQFAAHRWNCQGYNHTIRVAPQQHYRLRHRQTSTTQNSQVNPVKVKTYLDKLLSKGTRESAYVLAVTSAGVSHAVTKACSSGLHENCGCDRTIYDHPKEPNFEWSGCSDNIHFGVAFSRQFLDVREKSRIKRKPKLAMTNLHNNHVGRQTVLSKMEVQCKCHGVSGSCEMRTCWRSLPKFRDLGAHLQERFHKAILVDFVNQQLVPIIAEEVTHQATQFRRHTRASSPDSSTGQEKVTSPTEYDLLYITRSPTFCHHDPGFGSLGTHGRQCVENATGLNSCDYLCCGRGFKRKTTVREERCNCKFQWCCKVICQTCRKTVVVSTCN</sequence>
<evidence type="ECO:0000256" key="1">
    <source>
        <dbReference type="ARBA" id="ARBA00004498"/>
    </source>
</evidence>
<dbReference type="PRINTS" id="PR01349">
    <property type="entry name" value="WNTPROTEIN"/>
</dbReference>
<dbReference type="GO" id="GO:0045165">
    <property type="term" value="P:cell fate commitment"/>
    <property type="evidence" value="ECO:0007669"/>
    <property type="project" value="TreeGrafter"/>
</dbReference>
<dbReference type="GO" id="GO:0005109">
    <property type="term" value="F:frizzled binding"/>
    <property type="evidence" value="ECO:0007669"/>
    <property type="project" value="TreeGrafter"/>
</dbReference>
<dbReference type="Gene3D" id="3.30.2460.20">
    <property type="match status" value="1"/>
</dbReference>
<comment type="subcellular location">
    <subcellularLocation>
        <location evidence="1 9">Secreted</location>
        <location evidence="1 9">Extracellular space</location>
        <location evidence="1 9">Extracellular matrix</location>
    </subcellularLocation>
</comment>
<keyword evidence="8" id="KW-0449">Lipoprotein</keyword>
<evidence type="ECO:0000256" key="3">
    <source>
        <dbReference type="ARBA" id="ARBA00022473"/>
    </source>
</evidence>
<keyword evidence="6 9" id="KW-0879">Wnt signaling pathway</keyword>
<feature type="compositionally biased region" description="Polar residues" evidence="10">
    <location>
        <begin position="486"/>
        <end position="499"/>
    </location>
</feature>
<dbReference type="GO" id="GO:0005615">
    <property type="term" value="C:extracellular space"/>
    <property type="evidence" value="ECO:0007669"/>
    <property type="project" value="TreeGrafter"/>
</dbReference>
<keyword evidence="5" id="KW-0272">Extracellular matrix</keyword>
<feature type="region of interest" description="Disordered" evidence="10">
    <location>
        <begin position="479"/>
        <end position="499"/>
    </location>
</feature>